<reference evidence="3" key="1">
    <citation type="journal article" date="2019" name="Int. J. Syst. Evol. Microbiol.">
        <title>The Global Catalogue of Microorganisms (GCM) 10K type strain sequencing project: providing services to taxonomists for standard genome sequencing and annotation.</title>
        <authorList>
            <consortium name="The Broad Institute Genomics Platform"/>
            <consortium name="The Broad Institute Genome Sequencing Center for Infectious Disease"/>
            <person name="Wu L."/>
            <person name="Ma J."/>
        </authorList>
    </citation>
    <scope>NUCLEOTIDE SEQUENCE [LARGE SCALE GENOMIC DNA]</scope>
    <source>
        <strain evidence="3">ZS-35-S2</strain>
    </source>
</reference>
<dbReference type="Pfam" id="PF13391">
    <property type="entry name" value="HNH_2"/>
    <property type="match status" value="1"/>
</dbReference>
<evidence type="ECO:0000259" key="1">
    <source>
        <dbReference type="Pfam" id="PF13391"/>
    </source>
</evidence>
<organism evidence="2 3">
    <name type="scientific">Plantactinospora solaniradicis</name>
    <dbReference type="NCBI Taxonomy" id="1723736"/>
    <lineage>
        <taxon>Bacteria</taxon>
        <taxon>Bacillati</taxon>
        <taxon>Actinomycetota</taxon>
        <taxon>Actinomycetes</taxon>
        <taxon>Micromonosporales</taxon>
        <taxon>Micromonosporaceae</taxon>
        <taxon>Plantactinospora</taxon>
    </lineage>
</organism>
<keyword evidence="2" id="KW-0255">Endonuclease</keyword>
<accession>A0ABW1K0G3</accession>
<proteinExistence type="predicted"/>
<dbReference type="EMBL" id="JBHSPR010000001">
    <property type="protein sequence ID" value="MFC6015206.1"/>
    <property type="molecule type" value="Genomic_DNA"/>
</dbReference>
<evidence type="ECO:0000313" key="2">
    <source>
        <dbReference type="EMBL" id="MFC6015206.1"/>
    </source>
</evidence>
<keyword evidence="2" id="KW-0540">Nuclease</keyword>
<dbReference type="RefSeq" id="WP_377417020.1">
    <property type="nucleotide sequence ID" value="NZ_JBHSPR010000001.1"/>
</dbReference>
<evidence type="ECO:0000313" key="3">
    <source>
        <dbReference type="Proteomes" id="UP001596203"/>
    </source>
</evidence>
<sequence length="602" mass="66540">MVDPTPEGLLAEFSEPRPFTLDVVFLAPDAGGVHVVIEDDEVIYVGETGHLRQRLQQHLRGNRGSSVLHKQVGAELDATEGRVATADEIAGWLGGRTVRWHPTDRRLELKAALVRQLSPRFNHLIPGGGGKRVPTQSETLLADEPAMRADPGKQSQFDRLRASAFFPAVVAANRAYLEVAVPDAAETEREYWALSCLPGTRPGRLSAVSMRRMETFVLGEPADPSGAEPAVGFVIVRRSTLTRRWPTPEALGETFPGLTVEDSDYVDAGPDQARIRGRHDELTAALADGDFAAAVRDLAESLLTGRTSHKPGHNYQLADEVLGRPRPTGEWLYPVDEQTDGWGHDRDALEHFQHITSGDIADWPLTSCYQQVSAGDRIWVYASEPHQRLVAAGIAWSDPEERTSDDGTVRRWRLAIHWGAQLTEFLLSTEVTGSDVLDAEVRTVRAMRSSEYARLTELLTEHQAPKPEDLPRGRRRRLAEVTARQGQADFRRRLIEAYGGRCAITGCDVEAVLHAAHISPYDGPATNLVSNGLLLRADLHNLFDRGLLWIDDSYRVRLADNVAHYAEYDGQPLHLPSRLSDRPDPEALRLHRTTLAGIPAAS</sequence>
<comment type="caution">
    <text evidence="2">The sequence shown here is derived from an EMBL/GenBank/DDBJ whole genome shotgun (WGS) entry which is preliminary data.</text>
</comment>
<protein>
    <submittedName>
        <fullName evidence="2">HNH endonuclease</fullName>
    </submittedName>
</protein>
<name>A0ABW1K0G3_9ACTN</name>
<keyword evidence="2" id="KW-0378">Hydrolase</keyword>
<dbReference type="GO" id="GO:0004519">
    <property type="term" value="F:endonuclease activity"/>
    <property type="evidence" value="ECO:0007669"/>
    <property type="project" value="UniProtKB-KW"/>
</dbReference>
<keyword evidence="3" id="KW-1185">Reference proteome</keyword>
<dbReference type="InterPro" id="IPR003615">
    <property type="entry name" value="HNH_nuc"/>
</dbReference>
<feature type="domain" description="HNH nuclease" evidence="1">
    <location>
        <begin position="502"/>
        <end position="551"/>
    </location>
</feature>
<gene>
    <name evidence="2" type="ORF">ACFP2T_03230</name>
</gene>
<dbReference type="Proteomes" id="UP001596203">
    <property type="component" value="Unassembled WGS sequence"/>
</dbReference>